<name>A0A345M9R1_9CAUD</name>
<dbReference type="RefSeq" id="YP_009839724.1">
    <property type="nucleotide sequence ID" value="NC_048722.1"/>
</dbReference>
<dbReference type="EMBL" id="MH576968">
    <property type="protein sequence ID" value="AXH67232.1"/>
    <property type="molecule type" value="Genomic_DNA"/>
</dbReference>
<keyword evidence="1" id="KW-0808">Transferase</keyword>
<dbReference type="GeneID" id="55609443"/>
<dbReference type="KEGG" id="vg:55609443"/>
<dbReference type="InterPro" id="IPR029044">
    <property type="entry name" value="Nucleotide-diphossugar_trans"/>
</dbReference>
<proteinExistence type="predicted"/>
<reference evidence="1 2" key="1">
    <citation type="submission" date="2018-07" db="EMBL/GenBank/DDBJ databases">
        <authorList>
            <person name="Wofford K.M."/>
            <person name="Typhair T.J."/>
            <person name="Gonzales M.A."/>
            <person name="Castillo J.C."/>
            <person name="Smith B.R."/>
            <person name="Klug H.M."/>
            <person name="Hughes L.E."/>
            <person name="Garlena R.A."/>
            <person name="Russell D.A."/>
            <person name="Pope W.H."/>
            <person name="Jacobs-Sera D."/>
            <person name="Hatfull G.F."/>
        </authorList>
    </citation>
    <scope>NUCLEOTIDE SEQUENCE [LARGE SCALE GENOMIC DNA]</scope>
</reference>
<accession>A0A345M9R1</accession>
<protein>
    <submittedName>
        <fullName evidence="1">Glycosyltransferase</fullName>
    </submittedName>
</protein>
<dbReference type="GO" id="GO:0016740">
    <property type="term" value="F:transferase activity"/>
    <property type="evidence" value="ECO:0007669"/>
    <property type="project" value="UniProtKB-KW"/>
</dbReference>
<evidence type="ECO:0000313" key="2">
    <source>
        <dbReference type="Proteomes" id="UP000260216"/>
    </source>
</evidence>
<organism evidence="1 2">
    <name type="scientific">Streptomyces phage Wofford</name>
    <dbReference type="NCBI Taxonomy" id="2283267"/>
    <lineage>
        <taxon>Viruses</taxon>
        <taxon>Duplodnaviria</taxon>
        <taxon>Heunggongvirae</taxon>
        <taxon>Uroviricota</taxon>
        <taxon>Caudoviricetes</taxon>
        <taxon>Stanwilliamsviridae</taxon>
        <taxon>Boydwoodruffvirinae</taxon>
        <taxon>Karimacvirus</taxon>
        <taxon>Karimacvirus wofford</taxon>
        <taxon>Streptomyces virus Wofford</taxon>
    </lineage>
</organism>
<dbReference type="SUPFAM" id="SSF53448">
    <property type="entry name" value="Nucleotide-diphospho-sugar transferases"/>
    <property type="match status" value="1"/>
</dbReference>
<dbReference type="Proteomes" id="UP000260216">
    <property type="component" value="Segment"/>
</dbReference>
<sequence>MVIVPTRGRPDKAERLYHAIYTTAEVDVVFCVDNDDPKLVEYQNTHLPLRVGARKRLVGTLNEVAKEHVDNYDLIGFLGDDTLPQTYRWDIEIANHYKVNMVAYANDGHQREGLPTGVFLDSRIVKILGYMVPPTFIHLFADNYWKALGEALGTLTYLEHVDIEHLHPYAGKAEHDKTYEEANAGPVWENDERAFNEYVRYNLAKDVERLA</sequence>
<gene>
    <name evidence="1" type="primary">35</name>
    <name evidence="1" type="ORF">SEA_WOFFORD_35</name>
</gene>
<keyword evidence="2" id="KW-1185">Reference proteome</keyword>
<evidence type="ECO:0000313" key="1">
    <source>
        <dbReference type="EMBL" id="AXH67232.1"/>
    </source>
</evidence>